<evidence type="ECO:0000313" key="5">
    <source>
        <dbReference type="EMBL" id="EAU33733.1"/>
    </source>
</evidence>
<dbReference type="Gene3D" id="2.40.10.240">
    <property type="entry name" value="QueA-like"/>
    <property type="match status" value="1"/>
</dbReference>
<dbReference type="EMBL" id="CH476601">
    <property type="protein sequence ID" value="EAU33733.1"/>
    <property type="molecule type" value="Genomic_DNA"/>
</dbReference>
<gene>
    <name evidence="5" type="ORF">ATEG_05972</name>
</gene>
<evidence type="ECO:0008006" key="7">
    <source>
        <dbReference type="Google" id="ProtNLM"/>
    </source>
</evidence>
<evidence type="ECO:0000256" key="2">
    <source>
        <dbReference type="ARBA" id="ARBA00022679"/>
    </source>
</evidence>
<evidence type="ECO:0000256" key="3">
    <source>
        <dbReference type="ARBA" id="ARBA00022691"/>
    </source>
</evidence>
<keyword evidence="3" id="KW-0949">S-adenosyl-L-methionine</keyword>
<dbReference type="Pfam" id="PF02547">
    <property type="entry name" value="Queuosine_synth"/>
    <property type="match status" value="1"/>
</dbReference>
<dbReference type="SUPFAM" id="SSF111337">
    <property type="entry name" value="QueA-like"/>
    <property type="match status" value="1"/>
</dbReference>
<dbReference type="eggNOG" id="ENOG502S12P">
    <property type="taxonomic scope" value="Eukaryota"/>
</dbReference>
<accession>Q0CK12</accession>
<dbReference type="PANTHER" id="PTHR30307">
    <property type="entry name" value="S-ADENOSYLMETHIONINE:TRNA RIBOSYLTRANSFERASE-ISOMERASE"/>
    <property type="match status" value="1"/>
</dbReference>
<protein>
    <recommendedName>
        <fullName evidence="7">S-adenosylmethionine:tRNA ribosyltransferase-isomerase</fullName>
    </recommendedName>
</protein>
<reference evidence="6" key="1">
    <citation type="submission" date="2005-09" db="EMBL/GenBank/DDBJ databases">
        <title>Annotation of the Aspergillus terreus NIH2624 genome.</title>
        <authorList>
            <person name="Birren B.W."/>
            <person name="Lander E.S."/>
            <person name="Galagan J.E."/>
            <person name="Nusbaum C."/>
            <person name="Devon K."/>
            <person name="Henn M."/>
            <person name="Ma L.-J."/>
            <person name="Jaffe D.B."/>
            <person name="Butler J."/>
            <person name="Alvarez P."/>
            <person name="Gnerre S."/>
            <person name="Grabherr M."/>
            <person name="Kleber M."/>
            <person name="Mauceli E.W."/>
            <person name="Brockman W."/>
            <person name="Rounsley S."/>
            <person name="Young S.K."/>
            <person name="LaButti K."/>
            <person name="Pushparaj V."/>
            <person name="DeCaprio D."/>
            <person name="Crawford M."/>
            <person name="Koehrsen M."/>
            <person name="Engels R."/>
            <person name="Montgomery P."/>
            <person name="Pearson M."/>
            <person name="Howarth C."/>
            <person name="Larson L."/>
            <person name="Luoma S."/>
            <person name="White J."/>
            <person name="Alvarado L."/>
            <person name="Kodira C.D."/>
            <person name="Zeng Q."/>
            <person name="Oleary S."/>
            <person name="Yandava C."/>
            <person name="Denning D.W."/>
            <person name="Nierman W.C."/>
            <person name="Milne T."/>
            <person name="Madden K."/>
        </authorList>
    </citation>
    <scope>NUCLEOTIDE SEQUENCE [LARGE SCALE GENOMIC DNA]</scope>
    <source>
        <strain evidence="6">NIH 2624 / FGSC A1156</strain>
    </source>
</reference>
<proteinExistence type="predicted"/>
<dbReference type="VEuPathDB" id="FungiDB:ATEG_05972"/>
<dbReference type="HOGENOM" id="CLU_039110_1_0_1"/>
<dbReference type="AlphaFoldDB" id="Q0CK12"/>
<dbReference type="Gene3D" id="3.40.1780.10">
    <property type="entry name" value="QueA-like"/>
    <property type="match status" value="1"/>
</dbReference>
<organism evidence="5 6">
    <name type="scientific">Aspergillus terreus (strain NIH 2624 / FGSC A1156)</name>
    <dbReference type="NCBI Taxonomy" id="341663"/>
    <lineage>
        <taxon>Eukaryota</taxon>
        <taxon>Fungi</taxon>
        <taxon>Dikarya</taxon>
        <taxon>Ascomycota</taxon>
        <taxon>Pezizomycotina</taxon>
        <taxon>Eurotiomycetes</taxon>
        <taxon>Eurotiomycetidae</taxon>
        <taxon>Eurotiales</taxon>
        <taxon>Aspergillaceae</taxon>
        <taxon>Aspergillus</taxon>
        <taxon>Aspergillus subgen. Circumdati</taxon>
    </lineage>
</organism>
<dbReference type="InterPro" id="IPR036100">
    <property type="entry name" value="QueA_sf"/>
</dbReference>
<dbReference type="GO" id="GO:0051075">
    <property type="term" value="F:S-adenosylmethionine:tRNA ribosyltransferase-isomerase activity"/>
    <property type="evidence" value="ECO:0007669"/>
    <property type="project" value="TreeGrafter"/>
</dbReference>
<dbReference type="PANTHER" id="PTHR30307:SF0">
    <property type="entry name" value="S-ADENOSYLMETHIONINE:TRNA RIBOSYLTRANSFERASE-ISOMERASE"/>
    <property type="match status" value="1"/>
</dbReference>
<dbReference type="OrthoDB" id="1448at2759"/>
<dbReference type="GO" id="GO:0008616">
    <property type="term" value="P:tRNA queuosine(34) biosynthetic process"/>
    <property type="evidence" value="ECO:0007669"/>
    <property type="project" value="UniProtKB-KW"/>
</dbReference>
<dbReference type="Proteomes" id="UP000007963">
    <property type="component" value="Unassembled WGS sequence"/>
</dbReference>
<evidence type="ECO:0000313" key="6">
    <source>
        <dbReference type="Proteomes" id="UP000007963"/>
    </source>
</evidence>
<dbReference type="InterPro" id="IPR003699">
    <property type="entry name" value="QueA"/>
</dbReference>
<dbReference type="RefSeq" id="XP_001215150.1">
    <property type="nucleotide sequence ID" value="XM_001215150.1"/>
</dbReference>
<sequence>MKTAEFEFDLDSQIMPHDPAEVRGKSRDSGRMIVLDRSAAKIEHSVFSSIVDYFRPGDVLVLNDSYMLSNTLWFEHGNESVQVTVYGHEPDGTTIVDIRSDQQWVKSGLTLAAMNNDQLTCTLLEQQPDRLWKAKFSPPELLVPTLDQHGQRLDETIHLNPTTWKSMPEAYRSVYAKKAGSLEIPSAGLHFSDALLAQIQSKGVEIAYITLHVGATEVLSVRHISEEEIENHKVRSEYFEVADRTAAQINRARVEGRRVIAVGTTVMRTLESLALGKGRKAAIQPQDGWTDLYIYPGFKFNVVDVLLTNLHRPRSSHIVLTAAFAGKDLVMRSYDEIAEHGGYEFDMFGDYVYLIRCCLCFRSSKFLRWRYSTSI</sequence>
<dbReference type="GeneID" id="4321374"/>
<name>Q0CK12_ASPTN</name>
<keyword evidence="1" id="KW-0963">Cytoplasm</keyword>
<dbReference type="InterPro" id="IPR042119">
    <property type="entry name" value="QueA_dom2"/>
</dbReference>
<evidence type="ECO:0000256" key="4">
    <source>
        <dbReference type="ARBA" id="ARBA00022785"/>
    </source>
</evidence>
<dbReference type="STRING" id="341663.Q0CK12"/>
<dbReference type="InterPro" id="IPR042118">
    <property type="entry name" value="QueA_dom1"/>
</dbReference>
<keyword evidence="4" id="KW-0671">Queuosine biosynthesis</keyword>
<keyword evidence="2" id="KW-0808">Transferase</keyword>
<evidence type="ECO:0000256" key="1">
    <source>
        <dbReference type="ARBA" id="ARBA00022490"/>
    </source>
</evidence>
<dbReference type="OMA" id="FLYDGSY"/>